<evidence type="ECO:0000313" key="9">
    <source>
        <dbReference type="EMBL" id="JAS01158.1"/>
    </source>
</evidence>
<comment type="subcellular location">
    <subcellularLocation>
        <location evidence="2">Endosome membrane</location>
        <topology evidence="2">Peripheral membrane protein</topology>
    </subcellularLocation>
    <subcellularLocation>
        <location evidence="1">Late endosome membrane</location>
    </subcellularLocation>
    <subcellularLocation>
        <location evidence="3">Lysosome membrane</location>
        <topology evidence="3">Peripheral membrane protein</topology>
        <orientation evidence="3">Cytoplasmic side</orientation>
    </subcellularLocation>
</comment>
<evidence type="ECO:0000259" key="8">
    <source>
        <dbReference type="PROSITE" id="PS51837"/>
    </source>
</evidence>
<evidence type="ECO:0000256" key="6">
    <source>
        <dbReference type="ARBA" id="ARBA00022833"/>
    </source>
</evidence>
<keyword evidence="5" id="KW-0479">Metal-binding</keyword>
<evidence type="ECO:0000256" key="3">
    <source>
        <dbReference type="ARBA" id="ARBA00004630"/>
    </source>
</evidence>
<sequence>QYQVVNVSNNYCNSSNKNNKCLRVFFDTRSSRGHRHCLLYGKYPQRIVCPFCQKLINTRLERTITTKTHIIALCMCITLPCVPCLPYCIDSCKAVDHYCPECGNYLGTYSP</sequence>
<dbReference type="GO" id="GO:0031902">
    <property type="term" value="C:late endosome membrane"/>
    <property type="evidence" value="ECO:0007669"/>
    <property type="project" value="UniProtKB-SubCell"/>
</dbReference>
<dbReference type="InterPro" id="IPR037519">
    <property type="entry name" value="LITAF_fam"/>
</dbReference>
<evidence type="ECO:0000256" key="1">
    <source>
        <dbReference type="ARBA" id="ARBA00004414"/>
    </source>
</evidence>
<dbReference type="EMBL" id="GEMB01002021">
    <property type="protein sequence ID" value="JAS01158.1"/>
    <property type="molecule type" value="Transcribed_RNA"/>
</dbReference>
<dbReference type="Pfam" id="PF10601">
    <property type="entry name" value="zf-LITAF-like"/>
    <property type="match status" value="1"/>
</dbReference>
<keyword evidence="6" id="KW-0862">Zinc</keyword>
<organism evidence="9">
    <name type="scientific">Triatoma infestans</name>
    <name type="common">Assassin bug</name>
    <dbReference type="NCBI Taxonomy" id="30076"/>
    <lineage>
        <taxon>Eukaryota</taxon>
        <taxon>Metazoa</taxon>
        <taxon>Ecdysozoa</taxon>
        <taxon>Arthropoda</taxon>
        <taxon>Hexapoda</taxon>
        <taxon>Insecta</taxon>
        <taxon>Pterygota</taxon>
        <taxon>Neoptera</taxon>
        <taxon>Paraneoptera</taxon>
        <taxon>Hemiptera</taxon>
        <taxon>Heteroptera</taxon>
        <taxon>Panheteroptera</taxon>
        <taxon>Cimicomorpha</taxon>
        <taxon>Reduviidae</taxon>
        <taxon>Triatominae</taxon>
        <taxon>Triatoma</taxon>
    </lineage>
</organism>
<dbReference type="PROSITE" id="PS51837">
    <property type="entry name" value="LITAF"/>
    <property type="match status" value="1"/>
</dbReference>
<dbReference type="PANTHER" id="PTHR23292:SF14">
    <property type="entry name" value="FI16615P1-RELATED"/>
    <property type="match status" value="1"/>
</dbReference>
<reference evidence="9" key="2">
    <citation type="journal article" date="2017" name="J. Med. Entomol.">
        <title>Transcriptome Analysis of the Triatoma infestans (Hemiptera: Reduviidae) Integument.</title>
        <authorList>
            <person name="Calderon-Fernandez G.M."/>
            <person name="Moriconi D.E."/>
            <person name="Dulbecco A.B."/>
            <person name="Juarez M.P."/>
        </authorList>
    </citation>
    <scope>NUCLEOTIDE SEQUENCE</scope>
    <source>
        <strain evidence="9">Int1</strain>
        <tissue evidence="9">Integument</tissue>
    </source>
</reference>
<comment type="similarity">
    <text evidence="4">Belongs to the CDIP1/LITAF family.</text>
</comment>
<feature type="non-terminal residue" evidence="9">
    <location>
        <position position="1"/>
    </location>
</feature>
<evidence type="ECO:0000256" key="4">
    <source>
        <dbReference type="ARBA" id="ARBA00005975"/>
    </source>
</evidence>
<dbReference type="AlphaFoldDB" id="A0A161MM01"/>
<feature type="domain" description="LITAF" evidence="8">
    <location>
        <begin position="28"/>
        <end position="111"/>
    </location>
</feature>
<evidence type="ECO:0000256" key="7">
    <source>
        <dbReference type="ARBA" id="ARBA00023136"/>
    </source>
</evidence>
<evidence type="ECO:0000256" key="2">
    <source>
        <dbReference type="ARBA" id="ARBA00004481"/>
    </source>
</evidence>
<dbReference type="GO" id="GO:0008270">
    <property type="term" value="F:zinc ion binding"/>
    <property type="evidence" value="ECO:0007669"/>
    <property type="project" value="TreeGrafter"/>
</dbReference>
<reference evidence="9" key="1">
    <citation type="submission" date="2016-04" db="EMBL/GenBank/DDBJ databases">
        <authorList>
            <person name="Calderon-Fernandez G.M.Sr."/>
        </authorList>
    </citation>
    <scope>NUCLEOTIDE SEQUENCE</scope>
    <source>
        <strain evidence="9">Int1</strain>
        <tissue evidence="9">Integument</tissue>
    </source>
</reference>
<dbReference type="PANTHER" id="PTHR23292">
    <property type="entry name" value="LIPOPOLYSACCHARIDE-INDUCED TUMOR NECROSIS FACTOR-ALPHA FACTOR"/>
    <property type="match status" value="1"/>
</dbReference>
<dbReference type="InterPro" id="IPR006629">
    <property type="entry name" value="LITAF"/>
</dbReference>
<keyword evidence="7" id="KW-0472">Membrane</keyword>
<accession>A0A161MM01</accession>
<protein>
    <submittedName>
        <fullName evidence="9">Lipopolysaccharide-induced tumor necrosis factor-alpha factor-like protein</fullName>
    </submittedName>
</protein>
<dbReference type="SMART" id="SM00714">
    <property type="entry name" value="LITAF"/>
    <property type="match status" value="1"/>
</dbReference>
<name>A0A161MM01_TRIIF</name>
<proteinExistence type="inferred from homology"/>
<evidence type="ECO:0000256" key="5">
    <source>
        <dbReference type="ARBA" id="ARBA00022723"/>
    </source>
</evidence>
<dbReference type="GO" id="GO:0005765">
    <property type="term" value="C:lysosomal membrane"/>
    <property type="evidence" value="ECO:0007669"/>
    <property type="project" value="UniProtKB-SubCell"/>
</dbReference>